<reference evidence="1" key="2">
    <citation type="journal article" date="2020" name="Microorganisms">
        <title>Osmotic Adaptation and Compatible Solute Biosynthesis of Phototrophic Bacteria as Revealed from Genome Analyses.</title>
        <authorList>
            <person name="Imhoff J.F."/>
            <person name="Rahn T."/>
            <person name="Kunzel S."/>
            <person name="Keller A."/>
            <person name="Neulinger S.C."/>
        </authorList>
    </citation>
    <scope>NUCLEOTIDE SEQUENCE</scope>
    <source>
        <strain evidence="1">DSM 11080</strain>
    </source>
</reference>
<dbReference type="Proteomes" id="UP001296776">
    <property type="component" value="Unassembled WGS sequence"/>
</dbReference>
<dbReference type="EMBL" id="NRSJ01000047">
    <property type="protein sequence ID" value="MBK1706649.1"/>
    <property type="molecule type" value="Genomic_DNA"/>
</dbReference>
<reference evidence="1" key="1">
    <citation type="submission" date="2017-08" db="EMBL/GenBank/DDBJ databases">
        <authorList>
            <person name="Imhoff J.F."/>
            <person name="Rahn T."/>
            <person name="Kuenzel S."/>
            <person name="Neulinger S.C."/>
        </authorList>
    </citation>
    <scope>NUCLEOTIDE SEQUENCE</scope>
    <source>
        <strain evidence="1">DSM 11080</strain>
    </source>
</reference>
<evidence type="ECO:0000313" key="2">
    <source>
        <dbReference type="Proteomes" id="UP001296776"/>
    </source>
</evidence>
<comment type="caution">
    <text evidence="1">The sequence shown here is derived from an EMBL/GenBank/DDBJ whole genome shotgun (WGS) entry which is preliminary data.</text>
</comment>
<dbReference type="SUPFAM" id="SSF56935">
    <property type="entry name" value="Porins"/>
    <property type="match status" value="1"/>
</dbReference>
<keyword evidence="2" id="KW-1185">Reference proteome</keyword>
<name>A0AAJ0U7C4_9GAMM</name>
<dbReference type="InterPro" id="IPR017467">
    <property type="entry name" value="CHP03016_PEP-CTERM"/>
</dbReference>
<dbReference type="AlphaFoldDB" id="A0AAJ0U7C4"/>
<evidence type="ECO:0000313" key="1">
    <source>
        <dbReference type="EMBL" id="MBK1706649.1"/>
    </source>
</evidence>
<organism evidence="1 2">
    <name type="scientific">Halochromatium glycolicum</name>
    <dbReference type="NCBI Taxonomy" id="85075"/>
    <lineage>
        <taxon>Bacteria</taxon>
        <taxon>Pseudomonadati</taxon>
        <taxon>Pseudomonadota</taxon>
        <taxon>Gammaproteobacteria</taxon>
        <taxon>Chromatiales</taxon>
        <taxon>Chromatiaceae</taxon>
        <taxon>Halochromatium</taxon>
    </lineage>
</organism>
<dbReference type="NCBIfam" id="TIGR03016">
    <property type="entry name" value="pepcterm_hypo_1"/>
    <property type="match status" value="1"/>
</dbReference>
<protein>
    <submittedName>
        <fullName evidence="1">TIGR03016 family PEP-CTERM system-associated outer membrane protein</fullName>
    </submittedName>
</protein>
<gene>
    <name evidence="1" type="ORF">CKO40_19390</name>
</gene>
<sequence>MNRARLRSRSLFYGLGVVLTAAGSFAFAVDTSWDFTPRLSLSQVFSDNIRLEPRGDEESDLITQLNTGFNFNREGAQARASVGYNLQSLFYWRETGETSFFHQFFADSGIEVVEDRLAIDAAAGFSQRQLVRERAGGDNLNLDGNRGDVLTFRISPIYTEQFDDFADFQLRYSYNRVDVQSSEVSGSNSQRNEVSLNLTSGALFSRLGWGLSADWSETDFDDGASTSLASIEALARWNATDRFSVFGTIGYEQDDFDQEEGNPQQDDITWQIGATFAAGERTFMEAFVGDRVFGRSYGASLRHRLRNSRVFLDYSEDITTVNEFEIDQTIPRGVSSTVEEAVIVDGEPVFLDLESPELRSGAFVSRRLSAGYSGQRRKTGWGLRVFHEEREFEVSDRSEQAQSIVGNVSWRMAPRTSLIASGSIQENSFADQEGEQTLYSTRLGLQRQLGPRLSASLDYSYRDLDSSANQDGYQENRVTATLQKSF</sequence>
<proteinExistence type="predicted"/>
<accession>A0AAJ0U7C4</accession>